<comment type="subcellular location">
    <subcellularLocation>
        <location evidence="1">Membrane</location>
        <topology evidence="1">Lipid-anchor</topology>
    </subcellularLocation>
</comment>
<feature type="domain" description="Spore germination protein N-terminal" evidence="9">
    <location>
        <begin position="21"/>
        <end position="190"/>
    </location>
</feature>
<evidence type="ECO:0000313" key="11">
    <source>
        <dbReference type="Proteomes" id="UP000255326"/>
    </source>
</evidence>
<dbReference type="InterPro" id="IPR008844">
    <property type="entry name" value="Spore_GerAC-like"/>
</dbReference>
<dbReference type="EMBL" id="QQAY01000004">
    <property type="protein sequence ID" value="RDI43204.1"/>
    <property type="molecule type" value="Genomic_DNA"/>
</dbReference>
<dbReference type="RefSeq" id="WP_114745500.1">
    <property type="nucleotide sequence ID" value="NZ_QQAY01000004.1"/>
</dbReference>
<keyword evidence="5" id="KW-0472">Membrane</keyword>
<evidence type="ECO:0000256" key="3">
    <source>
        <dbReference type="ARBA" id="ARBA00022544"/>
    </source>
</evidence>
<dbReference type="GO" id="GO:0009847">
    <property type="term" value="P:spore germination"/>
    <property type="evidence" value="ECO:0007669"/>
    <property type="project" value="InterPro"/>
</dbReference>
<reference evidence="10 11" key="1">
    <citation type="submission" date="2018-07" db="EMBL/GenBank/DDBJ databases">
        <title>Genomic Encyclopedia of Type Strains, Phase IV (KMG-IV): sequencing the most valuable type-strain genomes for metagenomic binning, comparative biology and taxonomic classification.</title>
        <authorList>
            <person name="Goeker M."/>
        </authorList>
    </citation>
    <scope>NUCLEOTIDE SEQUENCE [LARGE SCALE GENOMIC DNA]</scope>
    <source>
        <strain evidence="10 11">DSM 25281</strain>
    </source>
</reference>
<name>A0A370GLD5_9BACI</name>
<comment type="caution">
    <text evidence="10">The sequence shown here is derived from an EMBL/GenBank/DDBJ whole genome shotgun (WGS) entry which is preliminary data.</text>
</comment>
<dbReference type="InterPro" id="IPR038501">
    <property type="entry name" value="Spore_GerAC_C_sf"/>
</dbReference>
<comment type="similarity">
    <text evidence="2">Belongs to the GerABKC lipoprotein family.</text>
</comment>
<dbReference type="OrthoDB" id="2592518at2"/>
<proteinExistence type="inferred from homology"/>
<dbReference type="InterPro" id="IPR057336">
    <property type="entry name" value="GerAC_N"/>
</dbReference>
<organism evidence="10 11">
    <name type="scientific">Falsibacillus pallidus</name>
    <dbReference type="NCBI Taxonomy" id="493781"/>
    <lineage>
        <taxon>Bacteria</taxon>
        <taxon>Bacillati</taxon>
        <taxon>Bacillota</taxon>
        <taxon>Bacilli</taxon>
        <taxon>Bacillales</taxon>
        <taxon>Bacillaceae</taxon>
        <taxon>Falsibacillus</taxon>
    </lineage>
</organism>
<accession>A0A370GLD5</accession>
<dbReference type="PANTHER" id="PTHR35789">
    <property type="entry name" value="SPORE GERMINATION PROTEIN B3"/>
    <property type="match status" value="1"/>
</dbReference>
<evidence type="ECO:0000259" key="9">
    <source>
        <dbReference type="Pfam" id="PF25198"/>
    </source>
</evidence>
<dbReference type="InterPro" id="IPR046953">
    <property type="entry name" value="Spore_GerAC-like_C"/>
</dbReference>
<evidence type="ECO:0000256" key="6">
    <source>
        <dbReference type="ARBA" id="ARBA00023139"/>
    </source>
</evidence>
<keyword evidence="6" id="KW-0564">Palmitate</keyword>
<evidence type="ECO:0000256" key="1">
    <source>
        <dbReference type="ARBA" id="ARBA00004635"/>
    </source>
</evidence>
<evidence type="ECO:0000313" key="10">
    <source>
        <dbReference type="EMBL" id="RDI43204.1"/>
    </source>
</evidence>
<dbReference type="GO" id="GO:0016020">
    <property type="term" value="C:membrane"/>
    <property type="evidence" value="ECO:0007669"/>
    <property type="project" value="UniProtKB-SubCell"/>
</dbReference>
<dbReference type="Gene3D" id="3.30.300.210">
    <property type="entry name" value="Nutrient germinant receptor protein C, domain 3"/>
    <property type="match status" value="1"/>
</dbReference>
<evidence type="ECO:0000259" key="8">
    <source>
        <dbReference type="Pfam" id="PF05504"/>
    </source>
</evidence>
<dbReference type="Proteomes" id="UP000255326">
    <property type="component" value="Unassembled WGS sequence"/>
</dbReference>
<evidence type="ECO:0000256" key="7">
    <source>
        <dbReference type="ARBA" id="ARBA00023288"/>
    </source>
</evidence>
<gene>
    <name evidence="10" type="ORF">DFR59_104259</name>
</gene>
<keyword evidence="3" id="KW-0309">Germination</keyword>
<dbReference type="PANTHER" id="PTHR35789:SF1">
    <property type="entry name" value="SPORE GERMINATION PROTEIN B3"/>
    <property type="match status" value="1"/>
</dbReference>
<dbReference type="Pfam" id="PF05504">
    <property type="entry name" value="Spore_GerAC"/>
    <property type="match status" value="1"/>
</dbReference>
<evidence type="ECO:0000256" key="4">
    <source>
        <dbReference type="ARBA" id="ARBA00022729"/>
    </source>
</evidence>
<keyword evidence="4" id="KW-0732">Signal</keyword>
<evidence type="ECO:0000256" key="5">
    <source>
        <dbReference type="ARBA" id="ARBA00023136"/>
    </source>
</evidence>
<keyword evidence="7" id="KW-0449">Lipoprotein</keyword>
<dbReference type="NCBIfam" id="TIGR02887">
    <property type="entry name" value="spore_ger_x_C"/>
    <property type="match status" value="1"/>
</dbReference>
<evidence type="ECO:0000256" key="2">
    <source>
        <dbReference type="ARBA" id="ARBA00007886"/>
    </source>
</evidence>
<dbReference type="PROSITE" id="PS51257">
    <property type="entry name" value="PROKAR_LIPOPROTEIN"/>
    <property type="match status" value="1"/>
</dbReference>
<protein>
    <submittedName>
        <fullName evidence="10">Spore germination protein</fullName>
    </submittedName>
</protein>
<keyword evidence="11" id="KW-1185">Reference proteome</keyword>
<sequence length="385" mass="43863">MKLLMLFILTLSLFISGCVEQKSLENLGLVTAIGYDKNKEEPEEVEGTIAVLQFSPEKQSLSNIFSASSITSKGVKRKINYETSKKIASGQLRVAIYGDEIASEGLSQYVDTLTRDASIGNMVYLAVASPTAKEILNHQDLYQTDNIGTYLYNMIRQNIDRELIPNPTLQEYLRTFYDIGKDPVLPLLTIENGHIVISGLALFNDDHYLAPLPQDDIFYLRMLMDKYTRGLTEIDLPRERFKAFFTENQTENPVYKEKKEDVHLTLDNIHAHEKITMKEEAGRPAFSIHVKTNLRVLEVSETMDLGNPAVVKKLESEISKKMENKMNELTAMLKEKNTDPIGFGNYYMAHHRNKPLTKQQWIDIYKNSKINVTVETSIQRTGVID</sequence>
<feature type="domain" description="Spore germination GerAC-like C-terminal" evidence="8">
    <location>
        <begin position="198"/>
        <end position="382"/>
    </location>
</feature>
<dbReference type="Pfam" id="PF25198">
    <property type="entry name" value="Spore_GerAC_N"/>
    <property type="match status" value="1"/>
</dbReference>
<dbReference type="AlphaFoldDB" id="A0A370GLD5"/>